<protein>
    <submittedName>
        <fullName evidence="2">Uncharacterized protein</fullName>
    </submittedName>
</protein>
<evidence type="ECO:0000313" key="3">
    <source>
        <dbReference type="Proteomes" id="UP000828390"/>
    </source>
</evidence>
<proteinExistence type="predicted"/>
<dbReference type="AlphaFoldDB" id="A0A9D4KG62"/>
<dbReference type="EMBL" id="JAIWYP010000004">
    <property type="protein sequence ID" value="KAH3839258.1"/>
    <property type="molecule type" value="Genomic_DNA"/>
</dbReference>
<dbReference type="Proteomes" id="UP000828390">
    <property type="component" value="Unassembled WGS sequence"/>
</dbReference>
<evidence type="ECO:0000256" key="1">
    <source>
        <dbReference type="SAM" id="MobiDB-lite"/>
    </source>
</evidence>
<comment type="caution">
    <text evidence="2">The sequence shown here is derived from an EMBL/GenBank/DDBJ whole genome shotgun (WGS) entry which is preliminary data.</text>
</comment>
<reference evidence="2" key="1">
    <citation type="journal article" date="2019" name="bioRxiv">
        <title>The Genome of the Zebra Mussel, Dreissena polymorpha: A Resource for Invasive Species Research.</title>
        <authorList>
            <person name="McCartney M.A."/>
            <person name="Auch B."/>
            <person name="Kono T."/>
            <person name="Mallez S."/>
            <person name="Zhang Y."/>
            <person name="Obille A."/>
            <person name="Becker A."/>
            <person name="Abrahante J.E."/>
            <person name="Garbe J."/>
            <person name="Badalamenti J.P."/>
            <person name="Herman A."/>
            <person name="Mangelson H."/>
            <person name="Liachko I."/>
            <person name="Sullivan S."/>
            <person name="Sone E.D."/>
            <person name="Koren S."/>
            <person name="Silverstein K.A.T."/>
            <person name="Beckman K.B."/>
            <person name="Gohl D.M."/>
        </authorList>
    </citation>
    <scope>NUCLEOTIDE SEQUENCE</scope>
    <source>
        <strain evidence="2">Duluth1</strain>
        <tissue evidence="2">Whole animal</tissue>
    </source>
</reference>
<name>A0A9D4KG62_DREPO</name>
<gene>
    <name evidence="2" type="ORF">DPMN_112684</name>
</gene>
<organism evidence="2 3">
    <name type="scientific">Dreissena polymorpha</name>
    <name type="common">Zebra mussel</name>
    <name type="synonym">Mytilus polymorpha</name>
    <dbReference type="NCBI Taxonomy" id="45954"/>
    <lineage>
        <taxon>Eukaryota</taxon>
        <taxon>Metazoa</taxon>
        <taxon>Spiralia</taxon>
        <taxon>Lophotrochozoa</taxon>
        <taxon>Mollusca</taxon>
        <taxon>Bivalvia</taxon>
        <taxon>Autobranchia</taxon>
        <taxon>Heteroconchia</taxon>
        <taxon>Euheterodonta</taxon>
        <taxon>Imparidentia</taxon>
        <taxon>Neoheterodontei</taxon>
        <taxon>Myida</taxon>
        <taxon>Dreissenoidea</taxon>
        <taxon>Dreissenidae</taxon>
        <taxon>Dreissena</taxon>
    </lineage>
</organism>
<feature type="region of interest" description="Disordered" evidence="1">
    <location>
        <begin position="1"/>
        <end position="46"/>
    </location>
</feature>
<keyword evidence="3" id="KW-1185">Reference proteome</keyword>
<evidence type="ECO:0000313" key="2">
    <source>
        <dbReference type="EMBL" id="KAH3839258.1"/>
    </source>
</evidence>
<sequence length="118" mass="13502">MDTPDVGPQSGTSTDHAVVAPAPAEPMEDTNDQVPVAMPPRSRKRRREVAEALLAMETPDVGSRAPARTTRQWYLSRRNHWYQIEVVSFYSYVRLDQLIRIAHEKRKTRLDQLICMAV</sequence>
<reference evidence="2" key="2">
    <citation type="submission" date="2020-11" db="EMBL/GenBank/DDBJ databases">
        <authorList>
            <person name="McCartney M.A."/>
            <person name="Auch B."/>
            <person name="Kono T."/>
            <person name="Mallez S."/>
            <person name="Becker A."/>
            <person name="Gohl D.M."/>
            <person name="Silverstein K.A.T."/>
            <person name="Koren S."/>
            <person name="Bechman K.B."/>
            <person name="Herman A."/>
            <person name="Abrahante J.E."/>
            <person name="Garbe J."/>
        </authorList>
    </citation>
    <scope>NUCLEOTIDE SEQUENCE</scope>
    <source>
        <strain evidence="2">Duluth1</strain>
        <tissue evidence="2">Whole animal</tissue>
    </source>
</reference>
<accession>A0A9D4KG62</accession>